<evidence type="ECO:0000313" key="3">
    <source>
        <dbReference type="Proteomes" id="UP000193685"/>
    </source>
</evidence>
<dbReference type="PANTHER" id="PTHR47052:SF3">
    <property type="entry name" value="INGRESSION PROTEIN 1"/>
    <property type="match status" value="1"/>
</dbReference>
<name>A0A1Y2F110_PROLT</name>
<comment type="caution">
    <text evidence="2">The sequence shown here is derived from an EMBL/GenBank/DDBJ whole genome shotgun (WGS) entry which is preliminary data.</text>
</comment>
<reference evidence="2 3" key="1">
    <citation type="submission" date="2016-07" db="EMBL/GenBank/DDBJ databases">
        <title>Pervasive Adenine N6-methylation of Active Genes in Fungi.</title>
        <authorList>
            <consortium name="DOE Joint Genome Institute"/>
            <person name="Mondo S.J."/>
            <person name="Dannebaum R.O."/>
            <person name="Kuo R.C."/>
            <person name="Labutti K."/>
            <person name="Haridas S."/>
            <person name="Kuo A."/>
            <person name="Salamov A."/>
            <person name="Ahrendt S.R."/>
            <person name="Lipzen A."/>
            <person name="Sullivan W."/>
            <person name="Andreopoulos W.B."/>
            <person name="Clum A."/>
            <person name="Lindquist E."/>
            <person name="Daum C."/>
            <person name="Ramamoorthy G.K."/>
            <person name="Gryganskyi A."/>
            <person name="Culley D."/>
            <person name="Magnuson J.K."/>
            <person name="James T.Y."/>
            <person name="O'Malley M.A."/>
            <person name="Stajich J.E."/>
            <person name="Spatafora J.W."/>
            <person name="Visel A."/>
            <person name="Grigoriev I.V."/>
        </authorList>
    </citation>
    <scope>NUCLEOTIDE SEQUENCE [LARGE SCALE GENOMIC DNA]</scope>
    <source>
        <strain evidence="2 3">12-1054</strain>
    </source>
</reference>
<dbReference type="InterPro" id="IPR035892">
    <property type="entry name" value="C2_domain_sf"/>
</dbReference>
<sequence length="99" mass="11502">KQDAYTIVRLGHDVQRTPTDKRAGQVPSWNHEMRFKVPNEQENLLKISVFNEDSKAPDLIGDCAIDLTAIWRAHEYDSWFDLKYKGKPAGEIYAELTFY</sequence>
<dbReference type="SUPFAM" id="SSF49562">
    <property type="entry name" value="C2 domain (Calcium/lipid-binding domain, CaLB)"/>
    <property type="match status" value="1"/>
</dbReference>
<organism evidence="2 3">
    <name type="scientific">Protomyces lactucae-debilis</name>
    <dbReference type="NCBI Taxonomy" id="2754530"/>
    <lineage>
        <taxon>Eukaryota</taxon>
        <taxon>Fungi</taxon>
        <taxon>Dikarya</taxon>
        <taxon>Ascomycota</taxon>
        <taxon>Taphrinomycotina</taxon>
        <taxon>Taphrinomycetes</taxon>
        <taxon>Taphrinales</taxon>
        <taxon>Protomycetaceae</taxon>
        <taxon>Protomyces</taxon>
    </lineage>
</organism>
<dbReference type="Gene3D" id="2.60.40.150">
    <property type="entry name" value="C2 domain"/>
    <property type="match status" value="1"/>
</dbReference>
<dbReference type="PANTHER" id="PTHR47052">
    <property type="entry name" value="CONSERVED SERINE PROLINE-RICH PROTEIN (AFU_ORTHOLOGUE AFUA_2G01790)"/>
    <property type="match status" value="1"/>
</dbReference>
<dbReference type="EMBL" id="MCFI01000021">
    <property type="protein sequence ID" value="ORY77036.1"/>
    <property type="molecule type" value="Genomic_DNA"/>
</dbReference>
<dbReference type="RefSeq" id="XP_040722876.1">
    <property type="nucleotide sequence ID" value="XM_040867034.1"/>
</dbReference>
<protein>
    <submittedName>
        <fullName evidence="2">C2 domain-containing protein</fullName>
    </submittedName>
</protein>
<proteinExistence type="predicted"/>
<feature type="non-terminal residue" evidence="2">
    <location>
        <position position="99"/>
    </location>
</feature>
<accession>A0A1Y2F110</accession>
<gene>
    <name evidence="2" type="ORF">BCR37DRAFT_331759</name>
</gene>
<dbReference type="Pfam" id="PF00168">
    <property type="entry name" value="C2"/>
    <property type="match status" value="1"/>
</dbReference>
<dbReference type="InterPro" id="IPR052981">
    <property type="entry name" value="Ingression_C2_domain"/>
</dbReference>
<dbReference type="AlphaFoldDB" id="A0A1Y2F110"/>
<dbReference type="STRING" id="56484.A0A1Y2F110"/>
<keyword evidence="3" id="KW-1185">Reference proteome</keyword>
<evidence type="ECO:0000259" key="1">
    <source>
        <dbReference type="PROSITE" id="PS50004"/>
    </source>
</evidence>
<feature type="domain" description="C2" evidence="1">
    <location>
        <begin position="1"/>
        <end position="80"/>
    </location>
</feature>
<feature type="non-terminal residue" evidence="2">
    <location>
        <position position="1"/>
    </location>
</feature>
<dbReference type="GeneID" id="63783633"/>
<dbReference type="Proteomes" id="UP000193685">
    <property type="component" value="Unassembled WGS sequence"/>
</dbReference>
<evidence type="ECO:0000313" key="2">
    <source>
        <dbReference type="EMBL" id="ORY77036.1"/>
    </source>
</evidence>
<dbReference type="PROSITE" id="PS50004">
    <property type="entry name" value="C2"/>
    <property type="match status" value="1"/>
</dbReference>
<dbReference type="InterPro" id="IPR000008">
    <property type="entry name" value="C2_dom"/>
</dbReference>
<dbReference type="OMA" id="RPSKMNP"/>
<dbReference type="OrthoDB" id="270970at2759"/>